<dbReference type="NCBIfam" id="TIGR01614">
    <property type="entry name" value="PME_inhib"/>
    <property type="match status" value="1"/>
</dbReference>
<dbReference type="OrthoDB" id="689831at2759"/>
<evidence type="ECO:0000256" key="1">
    <source>
        <dbReference type="ARBA" id="ARBA00022729"/>
    </source>
</evidence>
<evidence type="ECO:0000313" key="6">
    <source>
        <dbReference type="EMBL" id="KAF8648280.1"/>
    </source>
</evidence>
<organism evidence="6 7">
    <name type="scientific">Digitaria exilis</name>
    <dbReference type="NCBI Taxonomy" id="1010633"/>
    <lineage>
        <taxon>Eukaryota</taxon>
        <taxon>Viridiplantae</taxon>
        <taxon>Streptophyta</taxon>
        <taxon>Embryophyta</taxon>
        <taxon>Tracheophyta</taxon>
        <taxon>Spermatophyta</taxon>
        <taxon>Magnoliopsida</taxon>
        <taxon>Liliopsida</taxon>
        <taxon>Poales</taxon>
        <taxon>Poaceae</taxon>
        <taxon>PACMAD clade</taxon>
        <taxon>Panicoideae</taxon>
        <taxon>Panicodae</taxon>
        <taxon>Paniceae</taxon>
        <taxon>Anthephorinae</taxon>
        <taxon>Digitaria</taxon>
    </lineage>
</organism>
<evidence type="ECO:0000259" key="5">
    <source>
        <dbReference type="SMART" id="SM00856"/>
    </source>
</evidence>
<dbReference type="FunFam" id="1.20.140.40:FF:000002">
    <property type="entry name" value="Putative invertase inhibitor"/>
    <property type="match status" value="1"/>
</dbReference>
<dbReference type="CDD" id="cd15795">
    <property type="entry name" value="PMEI-Pla_a_1_like"/>
    <property type="match status" value="1"/>
</dbReference>
<feature type="chain" id="PRO_5032301984" description="Pectinesterase inhibitor domain-containing protein" evidence="4">
    <location>
        <begin position="33"/>
        <end position="190"/>
    </location>
</feature>
<dbReference type="InterPro" id="IPR035513">
    <property type="entry name" value="Invertase/methylesterase_inhib"/>
</dbReference>
<feature type="domain" description="Pectinesterase inhibitor" evidence="5">
    <location>
        <begin position="30"/>
        <end position="185"/>
    </location>
</feature>
<proteinExistence type="inferred from homology"/>
<comment type="similarity">
    <text evidence="3">Belongs to the PMEI family.</text>
</comment>
<evidence type="ECO:0000256" key="3">
    <source>
        <dbReference type="ARBA" id="ARBA00038471"/>
    </source>
</evidence>
<dbReference type="PANTHER" id="PTHR35357">
    <property type="entry name" value="OS02G0537100 PROTEIN"/>
    <property type="match status" value="1"/>
</dbReference>
<evidence type="ECO:0000256" key="4">
    <source>
        <dbReference type="SAM" id="SignalP"/>
    </source>
</evidence>
<dbReference type="SMART" id="SM00856">
    <property type="entry name" value="PMEI"/>
    <property type="match status" value="1"/>
</dbReference>
<dbReference type="InterPro" id="IPR034088">
    <property type="entry name" value="Pla_a_1-like"/>
</dbReference>
<protein>
    <recommendedName>
        <fullName evidence="5">Pectinesterase inhibitor domain-containing protein</fullName>
    </recommendedName>
</protein>
<evidence type="ECO:0000256" key="2">
    <source>
        <dbReference type="ARBA" id="ARBA00023157"/>
    </source>
</evidence>
<dbReference type="GO" id="GO:0004857">
    <property type="term" value="F:enzyme inhibitor activity"/>
    <property type="evidence" value="ECO:0007669"/>
    <property type="project" value="InterPro"/>
</dbReference>
<dbReference type="EMBL" id="JACEFO010002816">
    <property type="protein sequence ID" value="KAF8648280.1"/>
    <property type="molecule type" value="Genomic_DNA"/>
</dbReference>
<dbReference type="SUPFAM" id="SSF101148">
    <property type="entry name" value="Plant invertase/pectin methylesterase inhibitor"/>
    <property type="match status" value="1"/>
</dbReference>
<keyword evidence="1 4" id="KW-0732">Signal</keyword>
<dbReference type="Pfam" id="PF04043">
    <property type="entry name" value="PMEI"/>
    <property type="match status" value="1"/>
</dbReference>
<dbReference type="InterPro" id="IPR006501">
    <property type="entry name" value="Pectinesterase_inhib_dom"/>
</dbReference>
<dbReference type="PANTHER" id="PTHR35357:SF8">
    <property type="entry name" value="OS01G0111000 PROTEIN"/>
    <property type="match status" value="1"/>
</dbReference>
<evidence type="ECO:0000313" key="7">
    <source>
        <dbReference type="Proteomes" id="UP000636709"/>
    </source>
</evidence>
<dbReference type="AlphaFoldDB" id="A0A835DXW3"/>
<name>A0A835DXW3_9POAL</name>
<keyword evidence="7" id="KW-1185">Reference proteome</keyword>
<feature type="signal peptide" evidence="4">
    <location>
        <begin position="1"/>
        <end position="32"/>
    </location>
</feature>
<gene>
    <name evidence="6" type="ORF">HU200_064857</name>
</gene>
<keyword evidence="2" id="KW-1015">Disulfide bond</keyword>
<dbReference type="GO" id="GO:0005576">
    <property type="term" value="C:extracellular region"/>
    <property type="evidence" value="ECO:0007669"/>
    <property type="project" value="UniProtKB-ARBA"/>
</dbReference>
<accession>A0A835DXW3</accession>
<sequence length="190" mass="19683">MKKVNVPSASSPFVVFLFALLQVSATHTKAQADRVDPLLPVCKTVGGGSTYFGVDFCMSALGSDNRAHHDEGYGALSIIAVDLVAANATSTGAKITGLLKKAAGKEDDDASLLSCQALYSGILDLLPGCTAAINGGKFDRAALSLEKAASAANECEDQFRSHSEASPLTVENGFAFKLAKLAVALLRFAS</sequence>
<dbReference type="Gene3D" id="1.20.140.40">
    <property type="entry name" value="Invertase/pectin methylesterase inhibitor family protein"/>
    <property type="match status" value="1"/>
</dbReference>
<reference evidence="6" key="1">
    <citation type="submission" date="2020-07" db="EMBL/GenBank/DDBJ databases">
        <title>Genome sequence and genetic diversity analysis of an under-domesticated orphan crop, white fonio (Digitaria exilis).</title>
        <authorList>
            <person name="Bennetzen J.L."/>
            <person name="Chen S."/>
            <person name="Ma X."/>
            <person name="Wang X."/>
            <person name="Yssel A.E.J."/>
            <person name="Chaluvadi S.R."/>
            <person name="Johnson M."/>
            <person name="Gangashetty P."/>
            <person name="Hamidou F."/>
            <person name="Sanogo M.D."/>
            <person name="Zwaenepoel A."/>
            <person name="Wallace J."/>
            <person name="Van De Peer Y."/>
            <person name="Van Deynze A."/>
        </authorList>
    </citation>
    <scope>NUCLEOTIDE SEQUENCE</scope>
    <source>
        <tissue evidence="6">Leaves</tissue>
    </source>
</reference>
<dbReference type="Proteomes" id="UP000636709">
    <property type="component" value="Unassembled WGS sequence"/>
</dbReference>
<comment type="caution">
    <text evidence="6">The sequence shown here is derived from an EMBL/GenBank/DDBJ whole genome shotgun (WGS) entry which is preliminary data.</text>
</comment>